<name>A0ABM8QRX5_9XANT</name>
<evidence type="ECO:0000313" key="3">
    <source>
        <dbReference type="Proteomes" id="UP000835287"/>
    </source>
</evidence>
<protein>
    <submittedName>
        <fullName evidence="2">Uncharacterized protein</fullName>
    </submittedName>
</protein>
<dbReference type="EMBL" id="HG992338">
    <property type="protein sequence ID" value="CAE6712025.1"/>
    <property type="molecule type" value="Genomic_DNA"/>
</dbReference>
<evidence type="ECO:0000256" key="1">
    <source>
        <dbReference type="SAM" id="MobiDB-lite"/>
    </source>
</evidence>
<dbReference type="Proteomes" id="UP000835287">
    <property type="component" value="Chromosome"/>
</dbReference>
<accession>A0ABM8QRX5</accession>
<keyword evidence="3" id="KW-1185">Reference proteome</keyword>
<dbReference type="EMBL" id="HG992338">
    <property type="protein sequence ID" value="CAE6712007.1"/>
    <property type="molecule type" value="Genomic_DNA"/>
</dbReference>
<organism evidence="2 3">
    <name type="scientific">Xanthomonas arboricola pv. corylina</name>
    <dbReference type="NCBI Taxonomy" id="487821"/>
    <lineage>
        <taxon>Bacteria</taxon>
        <taxon>Pseudomonadati</taxon>
        <taxon>Pseudomonadota</taxon>
        <taxon>Gammaproteobacteria</taxon>
        <taxon>Lysobacterales</taxon>
        <taxon>Lysobacteraceae</taxon>
        <taxon>Xanthomonas</taxon>
    </lineage>
</organism>
<gene>
    <name evidence="2" type="ORF">XAC301_07040</name>
</gene>
<evidence type="ECO:0000313" key="2">
    <source>
        <dbReference type="EMBL" id="CAE6712007.1"/>
    </source>
</evidence>
<reference evidence="2 3" key="1">
    <citation type="submission" date="2021-02" db="EMBL/GenBank/DDBJ databases">
        <authorList>
            <person name="Pothier F. J."/>
        </authorList>
    </citation>
    <scope>NUCLEOTIDE SEQUENCE [LARGE SCALE GENOMIC DNA]</scope>
    <source>
        <strain evidence="2 3">301</strain>
    </source>
</reference>
<feature type="region of interest" description="Disordered" evidence="1">
    <location>
        <begin position="26"/>
        <end position="48"/>
    </location>
</feature>
<proteinExistence type="predicted"/>
<sequence>MTAPAMRCAHPRWLWFLNERSGGREDMQRTTMGQANHRSPAHAAAYPAPQRKPLVRAAAISYF</sequence>